<keyword evidence="9 10" id="KW-0472">Membrane</keyword>
<evidence type="ECO:0000256" key="2">
    <source>
        <dbReference type="ARBA" id="ARBA00006375"/>
    </source>
</evidence>
<sequence length="364" mass="39466">MSSQIATNSMDKAPTIAPIHKMASACSGALITSLLVTPLDVVKTRLQSQSFNPSVPKVAYCYGSPLSVACIDTYPLVPHRGIAACRLKGHSTICTPVLRICASDFAIEDSRQFKGTWDGVVKIARNEGFTKLWKGLSPTLLMQIPATAIYYVGYDHMRDFIKLNVHDPTIDKYSPLIVGSLARTCAATCISPIELIRTRVQSAATGTSLPEVIAGVTEMVRRSGVSSLWKGLSPTLWRDVPFSGLYWMGYESIKTSLKSHHEGQILSPSDEFQLAFIAGAASGSIAAVMTTPFDVAKTRIQVDPANDAHSNNKPKMFQIMRNIAKQEGFKGLFTGLIPRVAKVAPSCAIMISSYDGLRPILNVD</sequence>
<keyword evidence="5" id="KW-0677">Repeat</keyword>
<keyword evidence="7" id="KW-1133">Transmembrane helix</keyword>
<gene>
    <name evidence="12" type="primary">MTM1_1</name>
    <name evidence="12" type="ORF">K7432_010666</name>
</gene>
<evidence type="ECO:0000256" key="8">
    <source>
        <dbReference type="ARBA" id="ARBA00023128"/>
    </source>
</evidence>
<keyword evidence="13" id="KW-1185">Reference proteome</keyword>
<feature type="repeat" description="Solcar" evidence="10">
    <location>
        <begin position="16"/>
        <end position="160"/>
    </location>
</feature>
<evidence type="ECO:0000256" key="4">
    <source>
        <dbReference type="ARBA" id="ARBA00022692"/>
    </source>
</evidence>
<dbReference type="PANTHER" id="PTHR45760">
    <property type="entry name" value="FI19922P1-RELATED"/>
    <property type="match status" value="1"/>
</dbReference>
<organism evidence="12 13">
    <name type="scientific">Basidiobolus ranarum</name>
    <dbReference type="NCBI Taxonomy" id="34480"/>
    <lineage>
        <taxon>Eukaryota</taxon>
        <taxon>Fungi</taxon>
        <taxon>Fungi incertae sedis</taxon>
        <taxon>Zoopagomycota</taxon>
        <taxon>Entomophthoromycotina</taxon>
        <taxon>Basidiobolomycetes</taxon>
        <taxon>Basidiobolales</taxon>
        <taxon>Basidiobolaceae</taxon>
        <taxon>Basidiobolus</taxon>
    </lineage>
</organism>
<dbReference type="Proteomes" id="UP001479436">
    <property type="component" value="Unassembled WGS sequence"/>
</dbReference>
<accession>A0ABR2VV33</accession>
<keyword evidence="3 11" id="KW-0813">Transport</keyword>
<dbReference type="InterPro" id="IPR023395">
    <property type="entry name" value="MCP_dom_sf"/>
</dbReference>
<protein>
    <submittedName>
        <fullName evidence="12">Carrier protein, mitochondrial</fullName>
    </submittedName>
</protein>
<evidence type="ECO:0000313" key="12">
    <source>
        <dbReference type="EMBL" id="KAK9703537.1"/>
    </source>
</evidence>
<comment type="caution">
    <text evidence="12">The sequence shown here is derived from an EMBL/GenBank/DDBJ whole genome shotgun (WGS) entry which is preliminary data.</text>
</comment>
<reference evidence="12 13" key="1">
    <citation type="submission" date="2023-04" db="EMBL/GenBank/DDBJ databases">
        <title>Genome of Basidiobolus ranarum AG-B5.</title>
        <authorList>
            <person name="Stajich J.E."/>
            <person name="Carter-House D."/>
            <person name="Gryganskyi A."/>
        </authorList>
    </citation>
    <scope>NUCLEOTIDE SEQUENCE [LARGE SCALE GENOMIC DNA]</scope>
    <source>
        <strain evidence="12 13">AG-B5</strain>
    </source>
</reference>
<dbReference type="SUPFAM" id="SSF103506">
    <property type="entry name" value="Mitochondrial carrier"/>
    <property type="match status" value="1"/>
</dbReference>
<evidence type="ECO:0000256" key="7">
    <source>
        <dbReference type="ARBA" id="ARBA00022989"/>
    </source>
</evidence>
<feature type="repeat" description="Solcar" evidence="10">
    <location>
        <begin position="270"/>
        <end position="360"/>
    </location>
</feature>
<name>A0ABR2VV33_9FUNG</name>
<evidence type="ECO:0000256" key="1">
    <source>
        <dbReference type="ARBA" id="ARBA00004448"/>
    </source>
</evidence>
<keyword evidence="8" id="KW-0496">Mitochondrion</keyword>
<comment type="similarity">
    <text evidence="2 11">Belongs to the mitochondrial carrier (TC 2.A.29) family.</text>
</comment>
<keyword evidence="4 10" id="KW-0812">Transmembrane</keyword>
<proteinExistence type="inferred from homology"/>
<evidence type="ECO:0000256" key="6">
    <source>
        <dbReference type="ARBA" id="ARBA00022792"/>
    </source>
</evidence>
<comment type="subcellular location">
    <subcellularLocation>
        <location evidence="1">Mitochondrion inner membrane</location>
        <topology evidence="1">Multi-pass membrane protein</topology>
    </subcellularLocation>
</comment>
<evidence type="ECO:0000256" key="5">
    <source>
        <dbReference type="ARBA" id="ARBA00022737"/>
    </source>
</evidence>
<feature type="repeat" description="Solcar" evidence="10">
    <location>
        <begin position="170"/>
        <end position="256"/>
    </location>
</feature>
<dbReference type="PANTHER" id="PTHR45760:SF2">
    <property type="entry name" value="FI19922P1-RELATED"/>
    <property type="match status" value="1"/>
</dbReference>
<dbReference type="InterPro" id="IPR018108">
    <property type="entry name" value="MCP_transmembrane"/>
</dbReference>
<evidence type="ECO:0000256" key="10">
    <source>
        <dbReference type="PROSITE-ProRule" id="PRU00282"/>
    </source>
</evidence>
<dbReference type="InterPro" id="IPR045315">
    <property type="entry name" value="Mtm1-like"/>
</dbReference>
<keyword evidence="6" id="KW-0999">Mitochondrion inner membrane</keyword>
<evidence type="ECO:0000256" key="9">
    <source>
        <dbReference type="ARBA" id="ARBA00023136"/>
    </source>
</evidence>
<dbReference type="Pfam" id="PF00153">
    <property type="entry name" value="Mito_carr"/>
    <property type="match status" value="4"/>
</dbReference>
<evidence type="ECO:0000313" key="13">
    <source>
        <dbReference type="Proteomes" id="UP001479436"/>
    </source>
</evidence>
<dbReference type="PROSITE" id="PS50920">
    <property type="entry name" value="SOLCAR"/>
    <property type="match status" value="3"/>
</dbReference>
<dbReference type="EMBL" id="JASJQH010007627">
    <property type="protein sequence ID" value="KAK9703537.1"/>
    <property type="molecule type" value="Genomic_DNA"/>
</dbReference>
<evidence type="ECO:0000256" key="3">
    <source>
        <dbReference type="ARBA" id="ARBA00022448"/>
    </source>
</evidence>
<evidence type="ECO:0000256" key="11">
    <source>
        <dbReference type="RuleBase" id="RU000488"/>
    </source>
</evidence>
<dbReference type="Gene3D" id="1.50.40.10">
    <property type="entry name" value="Mitochondrial carrier domain"/>
    <property type="match status" value="2"/>
</dbReference>